<evidence type="ECO:0000256" key="14">
    <source>
        <dbReference type="ARBA" id="ARBA00023264"/>
    </source>
</evidence>
<dbReference type="InterPro" id="IPR050324">
    <property type="entry name" value="CDP-alcohol_PTase-I"/>
</dbReference>
<dbReference type="InterPro" id="IPR043130">
    <property type="entry name" value="CDP-OH_PTrfase_TM_dom"/>
</dbReference>
<dbReference type="STRING" id="133385.A0A2T9YNI1"/>
<protein>
    <recommendedName>
        <fullName evidence="5">CDP-diacylglycerol--serine O-phosphatidyltransferase</fullName>
        <ecNumber evidence="4">2.7.8.8</ecNumber>
    </recommendedName>
    <alternativeName>
        <fullName evidence="15">Phosphatidylserine synthase</fullName>
    </alternativeName>
</protein>
<dbReference type="InterPro" id="IPR000462">
    <property type="entry name" value="CDP-OH_P_trans"/>
</dbReference>
<keyword evidence="10 18" id="KW-1133">Transmembrane helix</keyword>
<dbReference type="Pfam" id="PF01066">
    <property type="entry name" value="CDP-OH_P_transf"/>
    <property type="match status" value="1"/>
</dbReference>
<evidence type="ECO:0000313" key="20">
    <source>
        <dbReference type="Proteomes" id="UP000245383"/>
    </source>
</evidence>
<evidence type="ECO:0000256" key="16">
    <source>
        <dbReference type="ARBA" id="ARBA00060701"/>
    </source>
</evidence>
<evidence type="ECO:0000256" key="7">
    <source>
        <dbReference type="ARBA" id="ARBA00022679"/>
    </source>
</evidence>
<accession>A0A2T9YNI1</accession>
<keyword evidence="6" id="KW-0444">Lipid biosynthesis</keyword>
<dbReference type="Gene3D" id="1.20.120.1760">
    <property type="match status" value="1"/>
</dbReference>
<feature type="transmembrane region" description="Helical" evidence="18">
    <location>
        <begin position="119"/>
        <end position="136"/>
    </location>
</feature>
<evidence type="ECO:0000256" key="13">
    <source>
        <dbReference type="ARBA" id="ARBA00023209"/>
    </source>
</evidence>
<evidence type="ECO:0000313" key="19">
    <source>
        <dbReference type="EMBL" id="PVU93892.1"/>
    </source>
</evidence>
<sequence length="244" mass="26999">MPSAKSKHNKAILAQSKPKFFSMVRSLHLADYLTLGNGVCGCLAVLFAMRSLITQDPTFLYLSFCLVPIGVFLDAMDGAVARWRKATSLLGQELDSLADLITFGIAPAILGFACGMQTILDIFVLCYFVCCGLSRLARYNATVASMPKNESGKIKYYEGAPIPSSLIIVIILAYGVYTGKFWNFENVPRSDNGYISPFKIAFTGKNVWGNEVKVISRFFIHPFVLIYAISGTMMISKRLRIPKF</sequence>
<comment type="caution">
    <text evidence="19">The sequence shown here is derived from an EMBL/GenBank/DDBJ whole genome shotgun (WGS) entry which is preliminary data.</text>
</comment>
<evidence type="ECO:0000256" key="4">
    <source>
        <dbReference type="ARBA" id="ARBA00013174"/>
    </source>
</evidence>
<evidence type="ECO:0000256" key="3">
    <source>
        <dbReference type="ARBA" id="ARBA00005189"/>
    </source>
</evidence>
<comment type="pathway">
    <text evidence="16">Phospholipid metabolism; phosphatidylethanolamine biosynthesis; phosphatidylethanolamine from CDP-diacylglycerol: step 1/2.</text>
</comment>
<keyword evidence="9" id="KW-0256">Endoplasmic reticulum</keyword>
<evidence type="ECO:0000256" key="5">
    <source>
        <dbReference type="ARBA" id="ARBA00017171"/>
    </source>
</evidence>
<reference evidence="19 20" key="1">
    <citation type="journal article" date="2018" name="MBio">
        <title>Comparative Genomics Reveals the Core Gene Toolbox for the Fungus-Insect Symbiosis.</title>
        <authorList>
            <person name="Wang Y."/>
            <person name="Stata M."/>
            <person name="Wang W."/>
            <person name="Stajich J.E."/>
            <person name="White M.M."/>
            <person name="Moncalvo J.M."/>
        </authorList>
    </citation>
    <scope>NUCLEOTIDE SEQUENCE [LARGE SCALE GENOMIC DNA]</scope>
    <source>
        <strain evidence="19 20">SWE-8-4</strain>
    </source>
</reference>
<dbReference type="FunFam" id="1.20.120.1760:FF:000022">
    <property type="entry name" value="CDP-diacylglycerol--serine O-phosphatidyltransferase"/>
    <property type="match status" value="1"/>
</dbReference>
<organism evidence="19 20">
    <name type="scientific">Smittium simulii</name>
    <dbReference type="NCBI Taxonomy" id="133385"/>
    <lineage>
        <taxon>Eukaryota</taxon>
        <taxon>Fungi</taxon>
        <taxon>Fungi incertae sedis</taxon>
        <taxon>Zoopagomycota</taxon>
        <taxon>Kickxellomycotina</taxon>
        <taxon>Harpellomycetes</taxon>
        <taxon>Harpellales</taxon>
        <taxon>Legeriomycetaceae</taxon>
        <taxon>Smittium</taxon>
    </lineage>
</organism>
<evidence type="ECO:0000256" key="11">
    <source>
        <dbReference type="ARBA" id="ARBA00023098"/>
    </source>
</evidence>
<dbReference type="AlphaFoldDB" id="A0A2T9YNI1"/>
<dbReference type="EC" id="2.7.8.8" evidence="4"/>
<feature type="transmembrane region" description="Helical" evidence="18">
    <location>
        <begin position="156"/>
        <end position="177"/>
    </location>
</feature>
<keyword evidence="13" id="KW-0594">Phospholipid biosynthesis</keyword>
<evidence type="ECO:0000256" key="18">
    <source>
        <dbReference type="SAM" id="Phobius"/>
    </source>
</evidence>
<comment type="pathway">
    <text evidence="3">Lipid metabolism.</text>
</comment>
<dbReference type="InterPro" id="IPR048254">
    <property type="entry name" value="CDP_ALCOHOL_P_TRANSF_CS"/>
</dbReference>
<dbReference type="Proteomes" id="UP000245383">
    <property type="component" value="Unassembled WGS sequence"/>
</dbReference>
<proteinExistence type="inferred from homology"/>
<feature type="transmembrane region" description="Helical" evidence="18">
    <location>
        <begin position="59"/>
        <end position="76"/>
    </location>
</feature>
<dbReference type="PROSITE" id="PS00379">
    <property type="entry name" value="CDP_ALCOHOL_P_TRANSF"/>
    <property type="match status" value="1"/>
</dbReference>
<keyword evidence="7 17" id="KW-0808">Transferase</keyword>
<evidence type="ECO:0000256" key="6">
    <source>
        <dbReference type="ARBA" id="ARBA00022516"/>
    </source>
</evidence>
<keyword evidence="14" id="KW-1208">Phospholipid metabolism</keyword>
<evidence type="ECO:0000256" key="17">
    <source>
        <dbReference type="RuleBase" id="RU003750"/>
    </source>
</evidence>
<evidence type="ECO:0000256" key="10">
    <source>
        <dbReference type="ARBA" id="ARBA00022989"/>
    </source>
</evidence>
<evidence type="ECO:0000256" key="2">
    <source>
        <dbReference type="ARBA" id="ARBA00004477"/>
    </source>
</evidence>
<evidence type="ECO:0000256" key="9">
    <source>
        <dbReference type="ARBA" id="ARBA00022824"/>
    </source>
</evidence>
<feature type="transmembrane region" description="Helical" evidence="18">
    <location>
        <begin position="29"/>
        <end position="53"/>
    </location>
</feature>
<dbReference type="OrthoDB" id="448573at2759"/>
<keyword evidence="12 18" id="KW-0472">Membrane</keyword>
<comment type="subcellular location">
    <subcellularLocation>
        <location evidence="2">Endoplasmic reticulum membrane</location>
        <topology evidence="2">Multi-pass membrane protein</topology>
    </subcellularLocation>
</comment>
<comment type="similarity">
    <text evidence="17">Belongs to the CDP-alcohol phosphatidyltransferase class-I family.</text>
</comment>
<name>A0A2T9YNI1_9FUNG</name>
<keyword evidence="8 18" id="KW-0812">Transmembrane</keyword>
<evidence type="ECO:0000256" key="8">
    <source>
        <dbReference type="ARBA" id="ARBA00022692"/>
    </source>
</evidence>
<dbReference type="PANTHER" id="PTHR14269:SF61">
    <property type="entry name" value="CDP-DIACYLGLYCEROL--SERINE O-PHOSPHATIDYLTRANSFERASE"/>
    <property type="match status" value="1"/>
</dbReference>
<keyword evidence="20" id="KW-1185">Reference proteome</keyword>
<comment type="catalytic activity">
    <reaction evidence="1">
        <text>a CDP-1,2-diacyl-sn-glycerol + L-serine = a 1,2-diacyl-sn-glycero-3-phospho-L-serine + CMP + H(+)</text>
        <dbReference type="Rhea" id="RHEA:16913"/>
        <dbReference type="ChEBI" id="CHEBI:15378"/>
        <dbReference type="ChEBI" id="CHEBI:33384"/>
        <dbReference type="ChEBI" id="CHEBI:57262"/>
        <dbReference type="ChEBI" id="CHEBI:58332"/>
        <dbReference type="ChEBI" id="CHEBI:60377"/>
        <dbReference type="EC" id="2.7.8.8"/>
    </reaction>
</comment>
<gene>
    <name evidence="19" type="ORF">BB561_002959</name>
</gene>
<evidence type="ECO:0000256" key="12">
    <source>
        <dbReference type="ARBA" id="ARBA00023136"/>
    </source>
</evidence>
<dbReference type="GO" id="GO:0006659">
    <property type="term" value="P:phosphatidylserine biosynthetic process"/>
    <property type="evidence" value="ECO:0007669"/>
    <property type="project" value="UniProtKB-ARBA"/>
</dbReference>
<dbReference type="GO" id="GO:0005789">
    <property type="term" value="C:endoplasmic reticulum membrane"/>
    <property type="evidence" value="ECO:0007669"/>
    <property type="project" value="UniProtKB-SubCell"/>
</dbReference>
<feature type="transmembrane region" description="Helical" evidence="18">
    <location>
        <begin position="214"/>
        <end position="235"/>
    </location>
</feature>
<evidence type="ECO:0000256" key="15">
    <source>
        <dbReference type="ARBA" id="ARBA00032361"/>
    </source>
</evidence>
<dbReference type="GO" id="GO:0003882">
    <property type="term" value="F:CDP-diacylglycerol-serine O-phosphatidyltransferase activity"/>
    <property type="evidence" value="ECO:0007669"/>
    <property type="project" value="UniProtKB-EC"/>
</dbReference>
<keyword evidence="11" id="KW-0443">Lipid metabolism</keyword>
<evidence type="ECO:0000256" key="1">
    <source>
        <dbReference type="ARBA" id="ARBA00000287"/>
    </source>
</evidence>
<dbReference type="PANTHER" id="PTHR14269">
    <property type="entry name" value="CDP-DIACYLGLYCEROL--GLYCEROL-3-PHOSPHATE 3-PHOSPHATIDYLTRANSFERASE-RELATED"/>
    <property type="match status" value="1"/>
</dbReference>
<dbReference type="EMBL" id="MBFR01000109">
    <property type="protein sequence ID" value="PVU93892.1"/>
    <property type="molecule type" value="Genomic_DNA"/>
</dbReference>